<dbReference type="PaxDb" id="55529-EKX50235"/>
<sequence length="251" mass="28217">MEHATEQADEVEALESIYCGFFDMLSQGAPYKVSRLFPSSPNPCIDSSSPDLVPVPVPVPVPVSFRVAVDPEAAQEREGNSAQPVRLEITFPEKYPEEAPEIEVRYSHILPKHAAALKASCSYCCRGSSVTAQDWGAYEEEEEEDESKKRNKARVWKDITAGLKEKLLRPTGRQLFERDASLYMDTDVGFNDATLFEDEEFPEDEEDEEDEEEFDDEDEDEGAGIDESLFQTLDDELPDSDSDDPDFEPGK</sequence>
<dbReference type="HOGENOM" id="CLU_1108806_0_0_1"/>
<gene>
    <name evidence="3" type="ORF">GUITHDRAFT_104049</name>
</gene>
<feature type="compositionally biased region" description="Acidic residues" evidence="1">
    <location>
        <begin position="195"/>
        <end position="224"/>
    </location>
</feature>
<dbReference type="PROSITE" id="PS50908">
    <property type="entry name" value="RWD"/>
    <property type="match status" value="1"/>
</dbReference>
<dbReference type="SUPFAM" id="SSF54495">
    <property type="entry name" value="UBC-like"/>
    <property type="match status" value="1"/>
</dbReference>
<feature type="domain" description="RWD" evidence="2">
    <location>
        <begin position="9"/>
        <end position="170"/>
    </location>
</feature>
<keyword evidence="5" id="KW-1185">Reference proteome</keyword>
<evidence type="ECO:0000313" key="5">
    <source>
        <dbReference type="Proteomes" id="UP000011087"/>
    </source>
</evidence>
<reference evidence="5" key="2">
    <citation type="submission" date="2012-11" db="EMBL/GenBank/DDBJ databases">
        <authorList>
            <person name="Kuo A."/>
            <person name="Curtis B.A."/>
            <person name="Tanifuji G."/>
            <person name="Burki F."/>
            <person name="Gruber A."/>
            <person name="Irimia M."/>
            <person name="Maruyama S."/>
            <person name="Arias M.C."/>
            <person name="Ball S.G."/>
            <person name="Gile G.H."/>
            <person name="Hirakawa Y."/>
            <person name="Hopkins J.F."/>
            <person name="Rensing S.A."/>
            <person name="Schmutz J."/>
            <person name="Symeonidi A."/>
            <person name="Elias M."/>
            <person name="Eveleigh R.J."/>
            <person name="Herman E.K."/>
            <person name="Klute M.J."/>
            <person name="Nakayama T."/>
            <person name="Obornik M."/>
            <person name="Reyes-Prieto A."/>
            <person name="Armbrust E.V."/>
            <person name="Aves S.J."/>
            <person name="Beiko R.G."/>
            <person name="Coutinho P."/>
            <person name="Dacks J.B."/>
            <person name="Durnford D.G."/>
            <person name="Fast N.M."/>
            <person name="Green B.R."/>
            <person name="Grisdale C."/>
            <person name="Hempe F."/>
            <person name="Henrissat B."/>
            <person name="Hoppner M.P."/>
            <person name="Ishida K.-I."/>
            <person name="Kim E."/>
            <person name="Koreny L."/>
            <person name="Kroth P.G."/>
            <person name="Liu Y."/>
            <person name="Malik S.-B."/>
            <person name="Maier U.G."/>
            <person name="McRose D."/>
            <person name="Mock T."/>
            <person name="Neilson J.A."/>
            <person name="Onodera N.T."/>
            <person name="Poole A.M."/>
            <person name="Pritham E.J."/>
            <person name="Richards T.A."/>
            <person name="Rocap G."/>
            <person name="Roy S.W."/>
            <person name="Sarai C."/>
            <person name="Schaack S."/>
            <person name="Shirato S."/>
            <person name="Slamovits C.H."/>
            <person name="Spencer D.F."/>
            <person name="Suzuki S."/>
            <person name="Worden A.Z."/>
            <person name="Zauner S."/>
            <person name="Barry K."/>
            <person name="Bell C."/>
            <person name="Bharti A.K."/>
            <person name="Crow J.A."/>
            <person name="Grimwood J."/>
            <person name="Kramer R."/>
            <person name="Lindquist E."/>
            <person name="Lucas S."/>
            <person name="Salamov A."/>
            <person name="McFadden G.I."/>
            <person name="Lane C.E."/>
            <person name="Keeling P.J."/>
            <person name="Gray M.W."/>
            <person name="Grigoriev I.V."/>
            <person name="Archibald J.M."/>
        </authorList>
    </citation>
    <scope>NUCLEOTIDE SEQUENCE</scope>
    <source>
        <strain evidence="5">CCMP2712</strain>
    </source>
</reference>
<accession>L1JPW9</accession>
<dbReference type="InterPro" id="IPR016135">
    <property type="entry name" value="UBQ-conjugating_enzyme/RWD"/>
</dbReference>
<evidence type="ECO:0000313" key="4">
    <source>
        <dbReference type="EnsemblProtists" id="EKX50235"/>
    </source>
</evidence>
<dbReference type="Gene3D" id="3.10.110.10">
    <property type="entry name" value="Ubiquitin Conjugating Enzyme"/>
    <property type="match status" value="1"/>
</dbReference>
<feature type="compositionally biased region" description="Acidic residues" evidence="1">
    <location>
        <begin position="233"/>
        <end position="251"/>
    </location>
</feature>
<protein>
    <recommendedName>
        <fullName evidence="2">RWD domain-containing protein</fullName>
    </recommendedName>
</protein>
<evidence type="ECO:0000259" key="2">
    <source>
        <dbReference type="PROSITE" id="PS50908"/>
    </source>
</evidence>
<organism evidence="3">
    <name type="scientific">Guillardia theta (strain CCMP2712)</name>
    <name type="common">Cryptophyte</name>
    <dbReference type="NCBI Taxonomy" id="905079"/>
    <lineage>
        <taxon>Eukaryota</taxon>
        <taxon>Cryptophyceae</taxon>
        <taxon>Pyrenomonadales</taxon>
        <taxon>Geminigeraceae</taxon>
        <taxon>Guillardia</taxon>
    </lineage>
</organism>
<dbReference type="Proteomes" id="UP000011087">
    <property type="component" value="Unassembled WGS sequence"/>
</dbReference>
<feature type="region of interest" description="Disordered" evidence="1">
    <location>
        <begin position="194"/>
        <end position="251"/>
    </location>
</feature>
<reference evidence="4" key="3">
    <citation type="submission" date="2016-03" db="UniProtKB">
        <authorList>
            <consortium name="EnsemblProtists"/>
        </authorList>
    </citation>
    <scope>IDENTIFICATION</scope>
</reference>
<evidence type="ECO:0000313" key="3">
    <source>
        <dbReference type="EMBL" id="EKX50235.1"/>
    </source>
</evidence>
<dbReference type="InterPro" id="IPR006575">
    <property type="entry name" value="RWD_dom"/>
</dbReference>
<dbReference type="PANTHER" id="PTHR12292">
    <property type="entry name" value="RWD DOMAIN-CONTAINING PROTEIN"/>
    <property type="match status" value="1"/>
</dbReference>
<dbReference type="EMBL" id="JH992979">
    <property type="protein sequence ID" value="EKX50235.1"/>
    <property type="molecule type" value="Genomic_DNA"/>
</dbReference>
<dbReference type="RefSeq" id="XP_005837215.1">
    <property type="nucleotide sequence ID" value="XM_005837158.1"/>
</dbReference>
<dbReference type="KEGG" id="gtt:GUITHDRAFT_104049"/>
<dbReference type="AlphaFoldDB" id="L1JPW9"/>
<proteinExistence type="predicted"/>
<reference evidence="3 5" key="1">
    <citation type="journal article" date="2012" name="Nature">
        <title>Algal genomes reveal evolutionary mosaicism and the fate of nucleomorphs.</title>
        <authorList>
            <consortium name="DOE Joint Genome Institute"/>
            <person name="Curtis B.A."/>
            <person name="Tanifuji G."/>
            <person name="Burki F."/>
            <person name="Gruber A."/>
            <person name="Irimia M."/>
            <person name="Maruyama S."/>
            <person name="Arias M.C."/>
            <person name="Ball S.G."/>
            <person name="Gile G.H."/>
            <person name="Hirakawa Y."/>
            <person name="Hopkins J.F."/>
            <person name="Kuo A."/>
            <person name="Rensing S.A."/>
            <person name="Schmutz J."/>
            <person name="Symeonidi A."/>
            <person name="Elias M."/>
            <person name="Eveleigh R.J."/>
            <person name="Herman E.K."/>
            <person name="Klute M.J."/>
            <person name="Nakayama T."/>
            <person name="Obornik M."/>
            <person name="Reyes-Prieto A."/>
            <person name="Armbrust E.V."/>
            <person name="Aves S.J."/>
            <person name="Beiko R.G."/>
            <person name="Coutinho P."/>
            <person name="Dacks J.B."/>
            <person name="Durnford D.G."/>
            <person name="Fast N.M."/>
            <person name="Green B.R."/>
            <person name="Grisdale C.J."/>
            <person name="Hempel F."/>
            <person name="Henrissat B."/>
            <person name="Hoppner M.P."/>
            <person name="Ishida K."/>
            <person name="Kim E."/>
            <person name="Koreny L."/>
            <person name="Kroth P.G."/>
            <person name="Liu Y."/>
            <person name="Malik S.B."/>
            <person name="Maier U.G."/>
            <person name="McRose D."/>
            <person name="Mock T."/>
            <person name="Neilson J.A."/>
            <person name="Onodera N.T."/>
            <person name="Poole A.M."/>
            <person name="Pritham E.J."/>
            <person name="Richards T.A."/>
            <person name="Rocap G."/>
            <person name="Roy S.W."/>
            <person name="Sarai C."/>
            <person name="Schaack S."/>
            <person name="Shirato S."/>
            <person name="Slamovits C.H."/>
            <person name="Spencer D.F."/>
            <person name="Suzuki S."/>
            <person name="Worden A.Z."/>
            <person name="Zauner S."/>
            <person name="Barry K."/>
            <person name="Bell C."/>
            <person name="Bharti A.K."/>
            <person name="Crow J.A."/>
            <person name="Grimwood J."/>
            <person name="Kramer R."/>
            <person name="Lindquist E."/>
            <person name="Lucas S."/>
            <person name="Salamov A."/>
            <person name="McFadden G.I."/>
            <person name="Lane C.E."/>
            <person name="Keeling P.J."/>
            <person name="Gray M.W."/>
            <person name="Grigoriev I.V."/>
            <person name="Archibald J.M."/>
        </authorList>
    </citation>
    <scope>NUCLEOTIDE SEQUENCE</scope>
    <source>
        <strain evidence="3 5">CCMP2712</strain>
    </source>
</reference>
<dbReference type="InterPro" id="IPR040213">
    <property type="entry name" value="GIR2-like"/>
</dbReference>
<dbReference type="GeneID" id="17306850"/>
<evidence type="ECO:0000256" key="1">
    <source>
        <dbReference type="SAM" id="MobiDB-lite"/>
    </source>
</evidence>
<name>L1JPW9_GUITC</name>
<dbReference type="OrthoDB" id="277175at2759"/>
<dbReference type="Pfam" id="PF05773">
    <property type="entry name" value="RWD"/>
    <property type="match status" value="1"/>
</dbReference>
<dbReference type="EnsemblProtists" id="EKX50235">
    <property type="protein sequence ID" value="EKX50235"/>
    <property type="gene ID" value="GUITHDRAFT_104049"/>
</dbReference>